<dbReference type="InterPro" id="IPR020568">
    <property type="entry name" value="Ribosomal_Su5_D2-typ_SF"/>
</dbReference>
<dbReference type="HOGENOM" id="CLU_045276_2_1_1"/>
<name>J4H2Q3_9APHY</name>
<dbReference type="Proteomes" id="UP000006352">
    <property type="component" value="Unassembled WGS sequence"/>
</dbReference>
<feature type="domain" description="Impact N-terminal" evidence="3">
    <location>
        <begin position="71"/>
        <end position="175"/>
    </location>
</feature>
<dbReference type="InterPro" id="IPR001498">
    <property type="entry name" value="Impact_N"/>
</dbReference>
<organism evidence="4 5">
    <name type="scientific">Fibroporia radiculosa</name>
    <dbReference type="NCBI Taxonomy" id="599839"/>
    <lineage>
        <taxon>Eukaryota</taxon>
        <taxon>Fungi</taxon>
        <taxon>Dikarya</taxon>
        <taxon>Basidiomycota</taxon>
        <taxon>Agaricomycotina</taxon>
        <taxon>Agaricomycetes</taxon>
        <taxon>Polyporales</taxon>
        <taxon>Fibroporiaceae</taxon>
        <taxon>Fibroporia</taxon>
    </lineage>
</organism>
<dbReference type="PANTHER" id="PTHR16301">
    <property type="entry name" value="IMPACT-RELATED"/>
    <property type="match status" value="1"/>
</dbReference>
<dbReference type="InterPro" id="IPR023582">
    <property type="entry name" value="Impact"/>
</dbReference>
<evidence type="ECO:0000256" key="1">
    <source>
        <dbReference type="ARBA" id="ARBA00007665"/>
    </source>
</evidence>
<evidence type="ECO:0000256" key="2">
    <source>
        <dbReference type="SAM" id="MobiDB-lite"/>
    </source>
</evidence>
<protein>
    <recommendedName>
        <fullName evidence="3">Impact N-terminal domain-containing protein</fullName>
    </recommendedName>
</protein>
<dbReference type="InParanoid" id="J4H2Q3"/>
<dbReference type="GO" id="GO:0140469">
    <property type="term" value="P:GCN2-mediated signaling"/>
    <property type="evidence" value="ECO:0007669"/>
    <property type="project" value="TreeGrafter"/>
</dbReference>
<dbReference type="Gene3D" id="3.30.230.30">
    <property type="entry name" value="Impact, N-terminal domain"/>
    <property type="match status" value="1"/>
</dbReference>
<dbReference type="GeneID" id="24096835"/>
<evidence type="ECO:0000259" key="3">
    <source>
        <dbReference type="Pfam" id="PF01205"/>
    </source>
</evidence>
<evidence type="ECO:0000313" key="5">
    <source>
        <dbReference type="Proteomes" id="UP000006352"/>
    </source>
</evidence>
<gene>
    <name evidence="4" type="ORF">FIBRA_03997</name>
</gene>
<dbReference type="STRING" id="599839.J4H2Q3"/>
<evidence type="ECO:0000313" key="4">
    <source>
        <dbReference type="EMBL" id="CCM01924.1"/>
    </source>
</evidence>
<dbReference type="GO" id="GO:0005737">
    <property type="term" value="C:cytoplasm"/>
    <property type="evidence" value="ECO:0007669"/>
    <property type="project" value="TreeGrafter"/>
</dbReference>
<dbReference type="InterPro" id="IPR036956">
    <property type="entry name" value="Impact_N_sf"/>
</dbReference>
<dbReference type="AlphaFoldDB" id="J4H2Q3"/>
<feature type="compositionally biased region" description="Basic residues" evidence="2">
    <location>
        <begin position="194"/>
        <end position="207"/>
    </location>
</feature>
<sequence>MSRLYSLLVRGKPGCCVVSVPQFRAYAKSPNAGPSGYWLDVVSSSSTLVHLKSTFTAYASRYPSLGEGSTATPEDVVADFITHLSHTFPRTKRATHAMWAWRRNGYIDAAASASGSPATFGCSDGGEAGAGERLSRLLELSRCKDVIVVVYRWYGGVQLGSQRWKCISTVAKEALQTGAFIPGPGDSSDAASKAGRREKTKRTSRKR</sequence>
<feature type="region of interest" description="Disordered" evidence="2">
    <location>
        <begin position="181"/>
        <end position="207"/>
    </location>
</feature>
<reference evidence="4 5" key="1">
    <citation type="journal article" date="2012" name="Appl. Environ. Microbiol.">
        <title>Short-read sequencing for genomic analysis of the brown rot fungus Fibroporia radiculosa.</title>
        <authorList>
            <person name="Tang J.D."/>
            <person name="Perkins A.D."/>
            <person name="Sonstegard T.S."/>
            <person name="Schroeder S.G."/>
            <person name="Burgess S.C."/>
            <person name="Diehl S.V."/>
        </authorList>
    </citation>
    <scope>NUCLEOTIDE SEQUENCE [LARGE SCALE GENOMIC DNA]</scope>
    <source>
        <strain evidence="4 5">TFFH 294</strain>
    </source>
</reference>
<accession>J4H2Q3</accession>
<dbReference type="SUPFAM" id="SSF54211">
    <property type="entry name" value="Ribosomal protein S5 domain 2-like"/>
    <property type="match status" value="1"/>
</dbReference>
<proteinExistence type="inferred from homology"/>
<dbReference type="OrthoDB" id="69641at2759"/>
<dbReference type="Pfam" id="PF01205">
    <property type="entry name" value="Impact_N"/>
    <property type="match status" value="1"/>
</dbReference>
<dbReference type="RefSeq" id="XP_012181207.1">
    <property type="nucleotide sequence ID" value="XM_012325817.1"/>
</dbReference>
<keyword evidence="5" id="KW-1185">Reference proteome</keyword>
<dbReference type="GO" id="GO:0006446">
    <property type="term" value="P:regulation of translational initiation"/>
    <property type="evidence" value="ECO:0007669"/>
    <property type="project" value="TreeGrafter"/>
</dbReference>
<dbReference type="EMBL" id="HE797056">
    <property type="protein sequence ID" value="CCM01924.1"/>
    <property type="molecule type" value="Genomic_DNA"/>
</dbReference>
<dbReference type="PANTHER" id="PTHR16301:SF25">
    <property type="entry name" value="PROTEIN IMPACT"/>
    <property type="match status" value="1"/>
</dbReference>
<comment type="similarity">
    <text evidence="1">Belongs to the IMPACT family.</text>
</comment>